<name>A0A9D9H4V3_9LACO</name>
<evidence type="ECO:0000313" key="2">
    <source>
        <dbReference type="EMBL" id="MBO8441150.1"/>
    </source>
</evidence>
<dbReference type="Pfam" id="PF06149">
    <property type="entry name" value="DUF969"/>
    <property type="match status" value="1"/>
</dbReference>
<sequence length="228" mass="25100">MEYVKLIGVLIIVLGFAFKLDTLAVVIIAAITTGLASGMSITHMLTMLGKGFMDNRMVSLFCLALPMIGVVERFGLREAAINIIKKFKNITPGKLQNYYLILRDVTGMCGINIQGQVQFVRPLISPMAQAAASVKHKLNKDQIELIKGRSAATDNFGNFFGQNLFIASSGVLLMASTMKSLGHAIKPTSISLWSIPVCLVTLVIVWLYNMHFDKKLKSMNDDTIKEDK</sequence>
<feature type="transmembrane region" description="Helical" evidence="1">
    <location>
        <begin position="156"/>
        <end position="178"/>
    </location>
</feature>
<keyword evidence="1" id="KW-1133">Transmembrane helix</keyword>
<proteinExistence type="predicted"/>
<dbReference type="InterPro" id="IPR010374">
    <property type="entry name" value="DUF969"/>
</dbReference>
<protein>
    <submittedName>
        <fullName evidence="2">DUF969 domain-containing protein</fullName>
    </submittedName>
</protein>
<reference evidence="2" key="2">
    <citation type="journal article" date="2021" name="PeerJ">
        <title>Extensive microbial diversity within the chicken gut microbiome revealed by metagenomics and culture.</title>
        <authorList>
            <person name="Gilroy R."/>
            <person name="Ravi A."/>
            <person name="Getino M."/>
            <person name="Pursley I."/>
            <person name="Horton D.L."/>
            <person name="Alikhan N.F."/>
            <person name="Baker D."/>
            <person name="Gharbi K."/>
            <person name="Hall N."/>
            <person name="Watson M."/>
            <person name="Adriaenssens E.M."/>
            <person name="Foster-Nyarko E."/>
            <person name="Jarju S."/>
            <person name="Secka A."/>
            <person name="Antonio M."/>
            <person name="Oren A."/>
            <person name="Chaudhuri R.R."/>
            <person name="La Ragione R."/>
            <person name="Hildebrand F."/>
            <person name="Pallen M.J."/>
        </authorList>
    </citation>
    <scope>NUCLEOTIDE SEQUENCE</scope>
    <source>
        <strain evidence="2">C6-149</strain>
    </source>
</reference>
<organism evidence="2 3">
    <name type="scientific">Candidatus Gallilactobacillus intestinavium</name>
    <dbReference type="NCBI Taxonomy" id="2840838"/>
    <lineage>
        <taxon>Bacteria</taxon>
        <taxon>Bacillati</taxon>
        <taxon>Bacillota</taxon>
        <taxon>Bacilli</taxon>
        <taxon>Lactobacillales</taxon>
        <taxon>Lactobacillaceae</taxon>
        <taxon>Lactobacillaceae incertae sedis</taxon>
        <taxon>Candidatus Gallilactobacillus</taxon>
    </lineage>
</organism>
<reference evidence="2" key="1">
    <citation type="submission" date="2020-10" db="EMBL/GenBank/DDBJ databases">
        <authorList>
            <person name="Gilroy R."/>
        </authorList>
    </citation>
    <scope>NUCLEOTIDE SEQUENCE</scope>
    <source>
        <strain evidence="2">C6-149</strain>
    </source>
</reference>
<keyword evidence="1" id="KW-0812">Transmembrane</keyword>
<dbReference type="EMBL" id="JADIMP010000031">
    <property type="protein sequence ID" value="MBO8441150.1"/>
    <property type="molecule type" value="Genomic_DNA"/>
</dbReference>
<feature type="transmembrane region" description="Helical" evidence="1">
    <location>
        <begin position="57"/>
        <end position="76"/>
    </location>
</feature>
<evidence type="ECO:0000256" key="1">
    <source>
        <dbReference type="SAM" id="Phobius"/>
    </source>
</evidence>
<comment type="caution">
    <text evidence="2">The sequence shown here is derived from an EMBL/GenBank/DDBJ whole genome shotgun (WGS) entry which is preliminary data.</text>
</comment>
<keyword evidence="1" id="KW-0472">Membrane</keyword>
<gene>
    <name evidence="2" type="ORF">IAA89_01675</name>
</gene>
<dbReference type="AlphaFoldDB" id="A0A9D9H4V3"/>
<accession>A0A9D9H4V3</accession>
<feature type="transmembrane region" description="Helical" evidence="1">
    <location>
        <begin position="7"/>
        <end position="37"/>
    </location>
</feature>
<evidence type="ECO:0000313" key="3">
    <source>
        <dbReference type="Proteomes" id="UP000823614"/>
    </source>
</evidence>
<dbReference type="Proteomes" id="UP000823614">
    <property type="component" value="Unassembled WGS sequence"/>
</dbReference>
<feature type="transmembrane region" description="Helical" evidence="1">
    <location>
        <begin position="190"/>
        <end position="209"/>
    </location>
</feature>